<keyword evidence="1" id="KW-0175">Coiled coil</keyword>
<reference evidence="4 5" key="1">
    <citation type="submission" date="2016-11" db="EMBL/GenBank/DDBJ databases">
        <title>Whole Genome Sequence of Listeria newyorkensis.</title>
        <authorList>
            <person name="Frink S."/>
            <person name="Morales C."/>
            <person name="Kiang D."/>
        </authorList>
    </citation>
    <scope>NUCLEOTIDE SEQUENCE [LARGE SCALE GENOMIC DNA]</scope>
    <source>
        <strain evidence="4 5">F1604011-044</strain>
    </source>
</reference>
<dbReference type="Pfam" id="PF18449">
    <property type="entry name" value="Endotoxin_C2"/>
    <property type="match status" value="2"/>
</dbReference>
<evidence type="ECO:0000313" key="4">
    <source>
        <dbReference type="EMBL" id="PNP92248.1"/>
    </source>
</evidence>
<dbReference type="InterPro" id="IPR054544">
    <property type="entry name" value="Pest_crys_Cry1Aa_dom-IV"/>
</dbReference>
<protein>
    <recommendedName>
        <fullName evidence="3">Pesticidal crystal protein Cry1Aa domain-containing protein</fullName>
    </recommendedName>
</protein>
<gene>
    <name evidence="4" type="ORF">BMT55_08330</name>
</gene>
<proteinExistence type="predicted"/>
<feature type="chain" id="PRO_5045225716" description="Pesticidal crystal protein Cry1Aa domain-containing protein" evidence="2">
    <location>
        <begin position="33"/>
        <end position="390"/>
    </location>
</feature>
<dbReference type="EMBL" id="MPDH01000008">
    <property type="protein sequence ID" value="PNP92248.1"/>
    <property type="molecule type" value="Genomic_DNA"/>
</dbReference>
<dbReference type="RefSeq" id="WP_244905646.1">
    <property type="nucleotide sequence ID" value="NZ_MPDH01000008.1"/>
</dbReference>
<keyword evidence="2" id="KW-0732">Signal</keyword>
<organism evidence="4 5">
    <name type="scientific">Listeria newyorkensis</name>
    <dbReference type="NCBI Taxonomy" id="1497681"/>
    <lineage>
        <taxon>Bacteria</taxon>
        <taxon>Bacillati</taxon>
        <taxon>Bacillota</taxon>
        <taxon>Bacilli</taxon>
        <taxon>Bacillales</taxon>
        <taxon>Listeriaceae</taxon>
        <taxon>Listeria</taxon>
    </lineage>
</organism>
<dbReference type="Proteomes" id="UP000236500">
    <property type="component" value="Unassembled WGS sequence"/>
</dbReference>
<feature type="signal peptide" evidence="2">
    <location>
        <begin position="1"/>
        <end position="32"/>
    </location>
</feature>
<sequence length="390" mass="41235">MNKNIKKVAAVILATNVLASTVITTLPTGTHAAEQQGTTQQTSTELAEIFSLNPLVSGSQISGIFPTKDTLLSLADEKHFGTLFQTAVYLLSLQPDGSTRSQWIGDVSDNGTFYANSNLVSVSKMDTAVEVKYFYKVHYYRDVQDVYYTSQTKTLWTSQEVAESSVNNLFVDNDISKGIKPDLTQADLDAAQIKIDTMSDTTKKAELQLEIDKAQTEFTEQAAGSGAESAATTAVDNLFIDGKVKPDLTQADIDAAQAKIDAVTDASKKAELQAELDKAQAAINEKAAESAAQTAVDSLFIDGVAKADLSQADIDAAQAKIDAVTDTAKKAELQAELDKATTAFNVIAPTTISALTTDSVKVTGSGEPNAPVTIKNGTTTIGTGTVKADG</sequence>
<evidence type="ECO:0000313" key="5">
    <source>
        <dbReference type="Proteomes" id="UP000236500"/>
    </source>
</evidence>
<feature type="domain" description="Pesticidal crystal protein Cry1Aa" evidence="3">
    <location>
        <begin position="228"/>
        <end position="285"/>
    </location>
</feature>
<evidence type="ECO:0000256" key="2">
    <source>
        <dbReference type="SAM" id="SignalP"/>
    </source>
</evidence>
<feature type="non-terminal residue" evidence="4">
    <location>
        <position position="390"/>
    </location>
</feature>
<evidence type="ECO:0000256" key="1">
    <source>
        <dbReference type="SAM" id="Coils"/>
    </source>
</evidence>
<name>A0ABX4XLW2_9LIST</name>
<feature type="coiled-coil region" evidence="1">
    <location>
        <begin position="253"/>
        <end position="289"/>
    </location>
</feature>
<feature type="domain" description="Pesticidal crystal protein Cry1Aa" evidence="3">
    <location>
        <begin position="159"/>
        <end position="218"/>
    </location>
</feature>
<keyword evidence="5" id="KW-1185">Reference proteome</keyword>
<comment type="caution">
    <text evidence="4">The sequence shown here is derived from an EMBL/GenBank/DDBJ whole genome shotgun (WGS) entry which is preliminary data.</text>
</comment>
<accession>A0ABX4XLW2</accession>
<evidence type="ECO:0000259" key="3">
    <source>
        <dbReference type="Pfam" id="PF18449"/>
    </source>
</evidence>